<reference evidence="1 2" key="1">
    <citation type="submission" date="2019-02" db="EMBL/GenBank/DDBJ databases">
        <title>Deep-cultivation of Planctomycetes and their phenomic and genomic characterization uncovers novel biology.</title>
        <authorList>
            <person name="Wiegand S."/>
            <person name="Jogler M."/>
            <person name="Boedeker C."/>
            <person name="Pinto D."/>
            <person name="Vollmers J."/>
            <person name="Rivas-Marin E."/>
            <person name="Kohn T."/>
            <person name="Peeters S.H."/>
            <person name="Heuer A."/>
            <person name="Rast P."/>
            <person name="Oberbeckmann S."/>
            <person name="Bunk B."/>
            <person name="Jeske O."/>
            <person name="Meyerdierks A."/>
            <person name="Storesund J.E."/>
            <person name="Kallscheuer N."/>
            <person name="Luecker S."/>
            <person name="Lage O.M."/>
            <person name="Pohl T."/>
            <person name="Merkel B.J."/>
            <person name="Hornburger P."/>
            <person name="Mueller R.-W."/>
            <person name="Bruemmer F."/>
            <person name="Labrenz M."/>
            <person name="Spormann A.M."/>
            <person name="Op den Camp H."/>
            <person name="Overmann J."/>
            <person name="Amann R."/>
            <person name="Jetten M.S.M."/>
            <person name="Mascher T."/>
            <person name="Medema M.H."/>
            <person name="Devos D.P."/>
            <person name="Kaster A.-K."/>
            <person name="Ovreas L."/>
            <person name="Rohde M."/>
            <person name="Galperin M.Y."/>
            <person name="Jogler C."/>
        </authorList>
    </citation>
    <scope>NUCLEOTIDE SEQUENCE [LARGE SCALE GENOMIC DNA]</scope>
    <source>
        <strain evidence="1 2">Pan181</strain>
    </source>
</reference>
<dbReference type="Gene3D" id="2.40.10.10">
    <property type="entry name" value="Trypsin-like serine proteases"/>
    <property type="match status" value="1"/>
</dbReference>
<name>A0A518AUV5_9BACT</name>
<keyword evidence="2" id="KW-1185">Reference proteome</keyword>
<dbReference type="AlphaFoldDB" id="A0A518AUV5"/>
<proteinExistence type="predicted"/>
<dbReference type="SUPFAM" id="SSF50494">
    <property type="entry name" value="Trypsin-like serine proteases"/>
    <property type="match status" value="1"/>
</dbReference>
<dbReference type="Pfam" id="PF13365">
    <property type="entry name" value="Trypsin_2"/>
    <property type="match status" value="1"/>
</dbReference>
<gene>
    <name evidence="1" type="ORF">Pan181_47290</name>
</gene>
<dbReference type="InterPro" id="IPR009003">
    <property type="entry name" value="Peptidase_S1_PA"/>
</dbReference>
<evidence type="ECO:0000313" key="2">
    <source>
        <dbReference type="Proteomes" id="UP000315750"/>
    </source>
</evidence>
<protein>
    <submittedName>
        <fullName evidence="1">Uncharacterized protein</fullName>
    </submittedName>
</protein>
<evidence type="ECO:0000313" key="1">
    <source>
        <dbReference type="EMBL" id="QDU58492.1"/>
    </source>
</evidence>
<dbReference type="KEGG" id="amuc:Pan181_47290"/>
<dbReference type="Proteomes" id="UP000315750">
    <property type="component" value="Chromosome"/>
</dbReference>
<dbReference type="EMBL" id="CP036278">
    <property type="protein sequence ID" value="QDU58492.1"/>
    <property type="molecule type" value="Genomic_DNA"/>
</dbReference>
<accession>A0A518AUV5</accession>
<dbReference type="InterPro" id="IPR043504">
    <property type="entry name" value="Peptidase_S1_PA_chymotrypsin"/>
</dbReference>
<organism evidence="1 2">
    <name type="scientific">Aeoliella mucimassa</name>
    <dbReference type="NCBI Taxonomy" id="2527972"/>
    <lineage>
        <taxon>Bacteria</taxon>
        <taxon>Pseudomonadati</taxon>
        <taxon>Planctomycetota</taxon>
        <taxon>Planctomycetia</taxon>
        <taxon>Pirellulales</taxon>
        <taxon>Lacipirellulaceae</taxon>
        <taxon>Aeoliella</taxon>
    </lineage>
</organism>
<sequence length="148" mass="16783">MFPRTMPDDYIEVHSLGVRGLDDEILDWLVLSIENADPLPGYPLKLRKEPVRIGETVYLIGCPYIEQDCKQNVYTGTITERAFGDRFRYDIEPPVDIRGFSGAPIIDEKGYVVGVMTVWFDPKMSGDEYLEAGGEDIASIYELVQRSN</sequence>